<dbReference type="SUPFAM" id="SSF55729">
    <property type="entry name" value="Acyl-CoA N-acyltransferases (Nat)"/>
    <property type="match status" value="1"/>
</dbReference>
<dbReference type="InterPro" id="IPR011323">
    <property type="entry name" value="Mss4/transl-control_tumour"/>
</dbReference>
<evidence type="ECO:0000256" key="4">
    <source>
        <dbReference type="ARBA" id="ARBA00022927"/>
    </source>
</evidence>
<dbReference type="Proteomes" id="UP000818624">
    <property type="component" value="Chromosome 1"/>
</dbReference>
<keyword evidence="4" id="KW-0653">Protein transport</keyword>
<dbReference type="SUPFAM" id="SSF51316">
    <property type="entry name" value="Mss4-like"/>
    <property type="match status" value="1"/>
</dbReference>
<protein>
    <recommendedName>
        <fullName evidence="7">N-acetyltransferase domain-containing protein</fullName>
    </recommendedName>
</protein>
<dbReference type="Gene3D" id="3.40.630.30">
    <property type="match status" value="1"/>
</dbReference>
<evidence type="ECO:0000256" key="3">
    <source>
        <dbReference type="ARBA" id="ARBA00022679"/>
    </source>
</evidence>
<feature type="domain" description="N-acetyltransferase" evidence="7">
    <location>
        <begin position="73"/>
        <end position="255"/>
    </location>
</feature>
<feature type="region of interest" description="Disordered" evidence="6">
    <location>
        <begin position="351"/>
        <end position="370"/>
    </location>
</feature>
<dbReference type="InterPro" id="IPR016181">
    <property type="entry name" value="Acyl_CoA_acyltransferase"/>
</dbReference>
<keyword evidence="5" id="KW-0012">Acyltransferase</keyword>
<feature type="region of interest" description="Disordered" evidence="6">
    <location>
        <begin position="283"/>
        <end position="309"/>
    </location>
</feature>
<feature type="region of interest" description="Disordered" evidence="6">
    <location>
        <begin position="1"/>
        <end position="75"/>
    </location>
</feature>
<organism evidence="8 9">
    <name type="scientific">Malassezia furfur</name>
    <name type="common">Pityriasis versicolor infection agent</name>
    <name type="synonym">Pityrosporum furfur</name>
    <dbReference type="NCBI Taxonomy" id="55194"/>
    <lineage>
        <taxon>Eukaryota</taxon>
        <taxon>Fungi</taxon>
        <taxon>Dikarya</taxon>
        <taxon>Basidiomycota</taxon>
        <taxon>Ustilaginomycotina</taxon>
        <taxon>Malasseziomycetes</taxon>
        <taxon>Malasseziales</taxon>
        <taxon>Malasseziaceae</taxon>
        <taxon>Malassezia</taxon>
    </lineage>
</organism>
<evidence type="ECO:0000259" key="7">
    <source>
        <dbReference type="PROSITE" id="PS51186"/>
    </source>
</evidence>
<feature type="compositionally biased region" description="Polar residues" evidence="6">
    <location>
        <begin position="539"/>
        <end position="556"/>
    </location>
</feature>
<keyword evidence="3" id="KW-0808">Transferase</keyword>
<evidence type="ECO:0000256" key="5">
    <source>
        <dbReference type="ARBA" id="ARBA00023315"/>
    </source>
</evidence>
<feature type="region of interest" description="Disordered" evidence="6">
    <location>
        <begin position="508"/>
        <end position="576"/>
    </location>
</feature>
<reference evidence="8 9" key="1">
    <citation type="journal article" date="2020" name="Elife">
        <title>Loss of centromere function drives karyotype evolution in closely related Malassezia species.</title>
        <authorList>
            <person name="Sankaranarayanan S.R."/>
            <person name="Ianiri G."/>
            <person name="Coelho M.A."/>
            <person name="Reza M.H."/>
            <person name="Thimmappa B.C."/>
            <person name="Ganguly P."/>
            <person name="Vadnala R.N."/>
            <person name="Sun S."/>
            <person name="Siddharthan R."/>
            <person name="Tellgren-Roth C."/>
            <person name="Dawson T.L."/>
            <person name="Heitman J."/>
            <person name="Sanyal K."/>
        </authorList>
    </citation>
    <scope>NUCLEOTIDE SEQUENCE [LARGE SCALE GENOMIC DNA]</scope>
    <source>
        <strain evidence="8">CBS14141</strain>
    </source>
</reference>
<dbReference type="CDD" id="cd04301">
    <property type="entry name" value="NAT_SF"/>
    <property type="match status" value="1"/>
</dbReference>
<keyword evidence="1" id="KW-0813">Transport</keyword>
<dbReference type="InterPro" id="IPR000182">
    <property type="entry name" value="GNAT_dom"/>
</dbReference>
<dbReference type="Pfam" id="PF04421">
    <property type="entry name" value="Mss4"/>
    <property type="match status" value="1"/>
</dbReference>
<evidence type="ECO:0000256" key="2">
    <source>
        <dbReference type="ARBA" id="ARBA00022658"/>
    </source>
</evidence>
<dbReference type="PROSITE" id="PS51796">
    <property type="entry name" value="MSS4"/>
    <property type="match status" value="1"/>
</dbReference>
<name>A0ABY8EN88_MALFU</name>
<sequence length="634" mass="68228">MPLGRSSKAGHGAHSDAQDAEAAAEATHHTEGRTGFNLSFGRGSISSGRQERGDSAASKSHAKDAGHGRRPHTTIDVVRPEEIRAAHSIEAASFPREEVTQLSQLIKRHEQAPQFFLGAFQHLPPPMVAGPLSGETRRRLVGFCTATVSPAAITQSMYGSTNSELAHVVCIHDFCVERSSRRQGIGQRLMRKLLGRIEAGYSGEGKPLRHQFERVTIVTPPKRMSFFMKCGFKIHGPSYIAKSCEPWVEMRYTVESSSEVQREDLSASLVEQVDDSISPTMIPERAFSTSDHPSEHSASGPGSADHSGSAAWGMGSFSLSPIEAPALQSDQVLAALLAQNSLSEGAARDLGLPIRPTENTPAPTQPQPQNPGKLLSSVFGQAVAAKTAAEDSLAALKARIVSRAGGRNLCRLFCPNEHCHCVIAGRQAATWQTKEMGPLSEKDAVAVDSELILLDHTSKSTPLLNAEIQMRLPGSEQSTIGPVRAFWVLTGPMQFDNVSFSKNAVWKVPEPSPNSQEAARSLPNGSEAAGWSGRRPEPRSQSTFATRINSTQSTLSKSDETSDSSMPARGKDSYTLGLTPGEERIVKYILCPDCGCGPLGFMILPVGASSEQAAQKGYSDITCYLAAYRVRYEL</sequence>
<gene>
    <name evidence="8" type="ORF">GLX27_001666</name>
</gene>
<dbReference type="PANTHER" id="PTHR10908:SF0">
    <property type="entry name" value="SEROTONIN N-ACETYLTRANSFERASE"/>
    <property type="match status" value="1"/>
</dbReference>
<dbReference type="InterPro" id="IPR051635">
    <property type="entry name" value="SNAT-like"/>
</dbReference>
<dbReference type="Gene3D" id="2.170.150.10">
    <property type="entry name" value="Metal Binding Protein, Guanine Nucleotide Exchange Factor, Chain A"/>
    <property type="match status" value="1"/>
</dbReference>
<dbReference type="PANTHER" id="PTHR10908">
    <property type="entry name" value="SEROTONIN N-ACETYLTRANSFERASE"/>
    <property type="match status" value="1"/>
</dbReference>
<keyword evidence="9" id="KW-1185">Reference proteome</keyword>
<dbReference type="InterPro" id="IPR011057">
    <property type="entry name" value="Mss4-like_sf"/>
</dbReference>
<keyword evidence="2" id="KW-0344">Guanine-nucleotide releasing factor</keyword>
<proteinExistence type="predicted"/>
<evidence type="ECO:0000313" key="8">
    <source>
        <dbReference type="EMBL" id="WFD47020.1"/>
    </source>
</evidence>
<dbReference type="Pfam" id="PF13508">
    <property type="entry name" value="Acetyltransf_7"/>
    <property type="match status" value="1"/>
</dbReference>
<dbReference type="InterPro" id="IPR007515">
    <property type="entry name" value="Mss4"/>
</dbReference>
<dbReference type="EMBL" id="CP046234">
    <property type="protein sequence ID" value="WFD47020.1"/>
    <property type="molecule type" value="Genomic_DNA"/>
</dbReference>
<accession>A0ABY8EN88</accession>
<evidence type="ECO:0000256" key="6">
    <source>
        <dbReference type="SAM" id="MobiDB-lite"/>
    </source>
</evidence>
<dbReference type="PROSITE" id="PS51186">
    <property type="entry name" value="GNAT"/>
    <property type="match status" value="1"/>
</dbReference>
<evidence type="ECO:0000256" key="1">
    <source>
        <dbReference type="ARBA" id="ARBA00022448"/>
    </source>
</evidence>
<evidence type="ECO:0000313" key="9">
    <source>
        <dbReference type="Proteomes" id="UP000818624"/>
    </source>
</evidence>